<organism evidence="1 2">
    <name type="scientific">Hebeloma cylindrosporum</name>
    <dbReference type="NCBI Taxonomy" id="76867"/>
    <lineage>
        <taxon>Eukaryota</taxon>
        <taxon>Fungi</taxon>
        <taxon>Dikarya</taxon>
        <taxon>Basidiomycota</taxon>
        <taxon>Agaricomycotina</taxon>
        <taxon>Agaricomycetes</taxon>
        <taxon>Agaricomycetidae</taxon>
        <taxon>Agaricales</taxon>
        <taxon>Agaricineae</taxon>
        <taxon>Hymenogastraceae</taxon>
        <taxon>Hebeloma</taxon>
    </lineage>
</organism>
<keyword evidence="2" id="KW-1185">Reference proteome</keyword>
<dbReference type="InterPro" id="IPR029047">
    <property type="entry name" value="HSP70_peptide-bd_sf"/>
</dbReference>
<protein>
    <submittedName>
        <fullName evidence="1">Uncharacterized protein</fullName>
    </submittedName>
</protein>
<dbReference type="HOGENOM" id="CLU_702183_0_0_1"/>
<accession>A0A0C3BX79</accession>
<evidence type="ECO:0000313" key="1">
    <source>
        <dbReference type="EMBL" id="KIM41165.1"/>
    </source>
</evidence>
<dbReference type="SUPFAM" id="SSF100920">
    <property type="entry name" value="Heat shock protein 70kD (HSP70), peptide-binding domain"/>
    <property type="match status" value="1"/>
</dbReference>
<name>A0A0C3BX79_HEBCY</name>
<dbReference type="OrthoDB" id="2923695at2759"/>
<sequence length="376" mass="40861">MALAGFCISRSGIDIALASTEDGALQGSASIPVQQIDPLAPNVDALIAPFTSLASQHPAEVTVLAISTQALYIDDYAVLLHKIGLIPDDDDDRFTIDYIGAYLAGLREDEVASTPCLLFIEITPTSFIAQLVKIFLRGNKRSRVPVYAEATTSSTTTLPTFVGQLFAWAKDHDHKLLRCVLLDPPSGYVDGTAMQTALASDCPIIIVDGAQLAKYAASYTFLNLEDLRLPGQHQMAQYVAPCPISFVANDSPPTLIIHRSEPLDADRDIIFTTSEKNQTSVAVEFAFGMHDTRPDDRLIFAKVTLEGLQPVGEGHITVSTSISPGYVSVEVFQGSERDITNVQAAVQISDLFKDSAYNMFWYDDSLRVVDNNISVL</sequence>
<evidence type="ECO:0000313" key="2">
    <source>
        <dbReference type="Proteomes" id="UP000053424"/>
    </source>
</evidence>
<dbReference type="AlphaFoldDB" id="A0A0C3BX79"/>
<dbReference type="Gene3D" id="2.60.34.10">
    <property type="entry name" value="Substrate Binding Domain Of DNAk, Chain A, domain 1"/>
    <property type="match status" value="1"/>
</dbReference>
<dbReference type="STRING" id="686832.A0A0C3BX79"/>
<dbReference type="Proteomes" id="UP000053424">
    <property type="component" value="Unassembled WGS sequence"/>
</dbReference>
<proteinExistence type="predicted"/>
<reference evidence="1 2" key="1">
    <citation type="submission" date="2014-04" db="EMBL/GenBank/DDBJ databases">
        <authorList>
            <consortium name="DOE Joint Genome Institute"/>
            <person name="Kuo A."/>
            <person name="Gay G."/>
            <person name="Dore J."/>
            <person name="Kohler A."/>
            <person name="Nagy L.G."/>
            <person name="Floudas D."/>
            <person name="Copeland A."/>
            <person name="Barry K.W."/>
            <person name="Cichocki N."/>
            <person name="Veneault-Fourrey C."/>
            <person name="LaButti K."/>
            <person name="Lindquist E.A."/>
            <person name="Lipzen A."/>
            <person name="Lundell T."/>
            <person name="Morin E."/>
            <person name="Murat C."/>
            <person name="Sun H."/>
            <person name="Tunlid A."/>
            <person name="Henrissat B."/>
            <person name="Grigoriev I.V."/>
            <person name="Hibbett D.S."/>
            <person name="Martin F."/>
            <person name="Nordberg H.P."/>
            <person name="Cantor M.N."/>
            <person name="Hua S.X."/>
        </authorList>
    </citation>
    <scope>NUCLEOTIDE SEQUENCE [LARGE SCALE GENOMIC DNA]</scope>
    <source>
        <strain evidence="2">h7</strain>
    </source>
</reference>
<reference evidence="2" key="2">
    <citation type="submission" date="2015-01" db="EMBL/GenBank/DDBJ databases">
        <title>Evolutionary Origins and Diversification of the Mycorrhizal Mutualists.</title>
        <authorList>
            <consortium name="DOE Joint Genome Institute"/>
            <consortium name="Mycorrhizal Genomics Consortium"/>
            <person name="Kohler A."/>
            <person name="Kuo A."/>
            <person name="Nagy L.G."/>
            <person name="Floudas D."/>
            <person name="Copeland A."/>
            <person name="Barry K.W."/>
            <person name="Cichocki N."/>
            <person name="Veneault-Fourrey C."/>
            <person name="LaButti K."/>
            <person name="Lindquist E.A."/>
            <person name="Lipzen A."/>
            <person name="Lundell T."/>
            <person name="Morin E."/>
            <person name="Murat C."/>
            <person name="Riley R."/>
            <person name="Ohm R."/>
            <person name="Sun H."/>
            <person name="Tunlid A."/>
            <person name="Henrissat B."/>
            <person name="Grigoriev I.V."/>
            <person name="Hibbett D.S."/>
            <person name="Martin F."/>
        </authorList>
    </citation>
    <scope>NUCLEOTIDE SEQUENCE [LARGE SCALE GENOMIC DNA]</scope>
    <source>
        <strain evidence="2">h7</strain>
    </source>
</reference>
<gene>
    <name evidence="1" type="ORF">M413DRAFT_28230</name>
</gene>
<dbReference type="EMBL" id="KN831781">
    <property type="protein sequence ID" value="KIM41165.1"/>
    <property type="molecule type" value="Genomic_DNA"/>
</dbReference>